<dbReference type="EMBL" id="JAJOMB010000059">
    <property type="protein sequence ID" value="MCD5317268.1"/>
    <property type="molecule type" value="Genomic_DNA"/>
</dbReference>
<dbReference type="RefSeq" id="WP_231450117.1">
    <property type="nucleotide sequence ID" value="NZ_JAJOMB010000059.1"/>
</dbReference>
<evidence type="ECO:0000313" key="2">
    <source>
        <dbReference type="EMBL" id="MCD5317268.1"/>
    </source>
</evidence>
<comment type="caution">
    <text evidence="2">The sequence shown here is derived from an EMBL/GenBank/DDBJ whole genome shotgun (WGS) entry which is preliminary data.</text>
</comment>
<organism evidence="2 3">
    <name type="scientific">Kineosporia babensis</name>
    <dbReference type="NCBI Taxonomy" id="499548"/>
    <lineage>
        <taxon>Bacteria</taxon>
        <taxon>Bacillati</taxon>
        <taxon>Actinomycetota</taxon>
        <taxon>Actinomycetes</taxon>
        <taxon>Kineosporiales</taxon>
        <taxon>Kineosporiaceae</taxon>
        <taxon>Kineosporia</taxon>
    </lineage>
</organism>
<sequence length="798" mass="89671">MSSSVEELREQLSNTGEQKKLAELLAMVTFLNRCVIDRTYRISDDWVRPLKFTALGHKVLDEFRASRPSIKVNDAALALFLQFGHSEGLLVSLDSDYEALRRKLSEELLRKNILLPYVFGRELHDKAAKLFPERIHFDYRKTIKILKELPIGVFQAGDTVSGPFGCAESEQSRSLTPSLNVPGYLCDRESCHDIHTLTLNTGDSSIAKCRSHLSAFLSKNYSGGGDRFVSVVRDAQYRYFVRHQFFDYEDLVNVLSDGLSEKELRDVADILLRKRLATQGWRNELSKRLNAVIASPTDFVMSLDRAHLLQLLLVHTDRDIVSSVDEAVASGRVGLKEFEVRTSRLRRWRRASSPAVEIGSLGVRPVAAIQKGTLAMRLLKLLHETYFESEDVSPEDLAYALEIETSLTDGELLQETIRTFSPEEMVDKLVVSNRRVARRAAEKLGIDTAQNPSRESLQRQLLWKLGVARSVSFNELDRLERHKSEVENCVGKAESEEIIRGNLINMFAALEGALRRALNFSIWALTTDHMTADAGFSYDPALNSKVTEFIETRMPASGHELRLRVDGQNDITALSAGFARLAKVLRKLDSSEFVRSPLQIPPVCEAAGRPFEFPYQVPFFDLAESSRSEILNALQGVAQLIQGESVTTVRNATAHDKGEFPSAERILTCCNSLMTFSELLKESGLFPQVYVLSNTLVDEFGRAFYTYKCSGKERTFQNPHWSVAPRMPVNPLTVVVLNKATTASRGPLRFNIRKHSGEDPYWQGWPKRWHTRSDYPSFSGGTDVSGANDVGGENQQPA</sequence>
<dbReference type="Proteomes" id="UP001138997">
    <property type="component" value="Unassembled WGS sequence"/>
</dbReference>
<evidence type="ECO:0000256" key="1">
    <source>
        <dbReference type="SAM" id="MobiDB-lite"/>
    </source>
</evidence>
<accession>A0A9X1NQD9</accession>
<dbReference type="AlphaFoldDB" id="A0A9X1NQD9"/>
<gene>
    <name evidence="2" type="ORF">LR394_40895</name>
</gene>
<name>A0A9X1NQD9_9ACTN</name>
<reference evidence="2" key="1">
    <citation type="submission" date="2021-11" db="EMBL/GenBank/DDBJ databases">
        <title>Streptomyces corallinus and Kineosporia corallina sp. nov., two new coral-derived marine actinobacteria.</title>
        <authorList>
            <person name="Buangrab K."/>
            <person name="Sutthacheep M."/>
            <person name="Yeemin T."/>
            <person name="Harunari E."/>
            <person name="Igarashi Y."/>
            <person name="Sripreechasak P."/>
            <person name="Kanchanasin P."/>
            <person name="Tanasupawat S."/>
            <person name="Phongsopitanun W."/>
        </authorList>
    </citation>
    <scope>NUCLEOTIDE SEQUENCE</scope>
    <source>
        <strain evidence="2">JCM 31032</strain>
    </source>
</reference>
<feature type="region of interest" description="Disordered" evidence="1">
    <location>
        <begin position="776"/>
        <end position="798"/>
    </location>
</feature>
<proteinExistence type="predicted"/>
<keyword evidence="3" id="KW-1185">Reference proteome</keyword>
<protein>
    <submittedName>
        <fullName evidence="2">Uncharacterized protein</fullName>
    </submittedName>
</protein>
<evidence type="ECO:0000313" key="3">
    <source>
        <dbReference type="Proteomes" id="UP001138997"/>
    </source>
</evidence>